<sequence>MEDQARGKREVTHSRMLSTTQVASEYNITPRKLRYHLQRNEIPGAYKDTQGRWLIPEDSLESFVGQIENQISVMERILAYWSRLTSRPWWQLVALLIGALSIIGLIVGLLVDVPELLEPSPVAVPQATVYEENVPGLPLTTVPSQLRELLPEARLMTSVSIDLNGSPPNEFIISWGENYYDPDLAVFGYDIGKGWQPLLQLRDLAEGCDLGPFYEGVLNLYNDTKRQLVLSCMHTIGGYGFYFEVYQYSDLGLMDRIFSSKNGGAAGLADVPVDIQIINEKLYVYVLDGIYLCTWVDHSLACERAKIDPGPNVVIVEYWIDEDEHVRLSQKSVNLEVGQYLGLRARSPEDARGVDRIQYSANGTLQERADYYYAAQAGDNSFTIGFVGPFPAELDVTIVDPIDSSFTP</sequence>
<dbReference type="KEGG" id="pbf:CFX0092_A0699"/>
<gene>
    <name evidence="3" type="ORF">CFX0092_A0699</name>
</gene>
<feature type="domain" description="Helix-turn-helix" evidence="2">
    <location>
        <begin position="16"/>
        <end position="64"/>
    </location>
</feature>
<dbReference type="RefSeq" id="WP_157912873.1">
    <property type="nucleotide sequence ID" value="NZ_LN890655.1"/>
</dbReference>
<evidence type="ECO:0000313" key="3">
    <source>
        <dbReference type="EMBL" id="CUS02577.2"/>
    </source>
</evidence>
<protein>
    <recommendedName>
        <fullName evidence="2">Helix-turn-helix domain-containing protein</fullName>
    </recommendedName>
</protein>
<feature type="transmembrane region" description="Helical" evidence="1">
    <location>
        <begin position="89"/>
        <end position="111"/>
    </location>
</feature>
<dbReference type="Proteomes" id="UP000215027">
    <property type="component" value="Chromosome I"/>
</dbReference>
<dbReference type="AlphaFoldDB" id="A0A170PEG7"/>
<dbReference type="InterPro" id="IPR041657">
    <property type="entry name" value="HTH_17"/>
</dbReference>
<evidence type="ECO:0000259" key="2">
    <source>
        <dbReference type="Pfam" id="PF12728"/>
    </source>
</evidence>
<proteinExistence type="predicted"/>
<reference evidence="3" key="1">
    <citation type="submission" date="2016-01" db="EMBL/GenBank/DDBJ databases">
        <authorList>
            <person name="Mcilroy J.S."/>
            <person name="Karst M S."/>
            <person name="Albertsen M."/>
        </authorList>
    </citation>
    <scope>NUCLEOTIDE SEQUENCE</scope>
    <source>
        <strain evidence="3">Cfx-K</strain>
    </source>
</reference>
<accession>A0A170PEG7</accession>
<name>A0A170PEG7_9CHLR</name>
<evidence type="ECO:0000313" key="4">
    <source>
        <dbReference type="Proteomes" id="UP000215027"/>
    </source>
</evidence>
<dbReference type="EMBL" id="LN890655">
    <property type="protein sequence ID" value="CUS02577.2"/>
    <property type="molecule type" value="Genomic_DNA"/>
</dbReference>
<keyword evidence="1" id="KW-0812">Transmembrane</keyword>
<keyword evidence="1" id="KW-0472">Membrane</keyword>
<dbReference type="Pfam" id="PF12728">
    <property type="entry name" value="HTH_17"/>
    <property type="match status" value="1"/>
</dbReference>
<evidence type="ECO:0000256" key="1">
    <source>
        <dbReference type="SAM" id="Phobius"/>
    </source>
</evidence>
<organism evidence="3 4">
    <name type="scientific">Candidatus Promineifilum breve</name>
    <dbReference type="NCBI Taxonomy" id="1806508"/>
    <lineage>
        <taxon>Bacteria</taxon>
        <taxon>Bacillati</taxon>
        <taxon>Chloroflexota</taxon>
        <taxon>Ardenticatenia</taxon>
        <taxon>Candidatus Promineifilales</taxon>
        <taxon>Candidatus Promineifilaceae</taxon>
        <taxon>Candidatus Promineifilum</taxon>
    </lineage>
</organism>
<keyword evidence="4" id="KW-1185">Reference proteome</keyword>
<keyword evidence="1" id="KW-1133">Transmembrane helix</keyword>